<dbReference type="CDD" id="cd14014">
    <property type="entry name" value="STKc_PknB_like"/>
    <property type="match status" value="1"/>
</dbReference>
<dbReference type="InterPro" id="IPR011009">
    <property type="entry name" value="Kinase-like_dom_sf"/>
</dbReference>
<evidence type="ECO:0000313" key="12">
    <source>
        <dbReference type="EMBL" id="GHO87676.1"/>
    </source>
</evidence>
<evidence type="ECO:0000259" key="11">
    <source>
        <dbReference type="PROSITE" id="PS50011"/>
    </source>
</evidence>
<dbReference type="PROSITE" id="PS50011">
    <property type="entry name" value="PROTEIN_KINASE_DOM"/>
    <property type="match status" value="1"/>
</dbReference>
<comment type="caution">
    <text evidence="12">The sequence shown here is derived from an EMBL/GenBank/DDBJ whole genome shotgun (WGS) entry which is preliminary data.</text>
</comment>
<keyword evidence="6" id="KW-0067">ATP-binding</keyword>
<feature type="transmembrane region" description="Helical" evidence="10">
    <location>
        <begin position="417"/>
        <end position="435"/>
    </location>
</feature>
<comment type="catalytic activity">
    <reaction evidence="7">
        <text>L-threonyl-[protein] + ATP = O-phospho-L-threonyl-[protein] + ADP + H(+)</text>
        <dbReference type="Rhea" id="RHEA:46608"/>
        <dbReference type="Rhea" id="RHEA-COMP:11060"/>
        <dbReference type="Rhea" id="RHEA-COMP:11605"/>
        <dbReference type="ChEBI" id="CHEBI:15378"/>
        <dbReference type="ChEBI" id="CHEBI:30013"/>
        <dbReference type="ChEBI" id="CHEBI:30616"/>
        <dbReference type="ChEBI" id="CHEBI:61977"/>
        <dbReference type="ChEBI" id="CHEBI:456216"/>
        <dbReference type="EC" id="2.7.11.1"/>
    </reaction>
</comment>
<evidence type="ECO:0000256" key="5">
    <source>
        <dbReference type="ARBA" id="ARBA00022777"/>
    </source>
</evidence>
<accession>A0ABQ3VRD1</accession>
<keyword evidence="10" id="KW-0812">Transmembrane</keyword>
<feature type="domain" description="Protein kinase" evidence="11">
    <location>
        <begin position="57"/>
        <end position="310"/>
    </location>
</feature>
<dbReference type="EC" id="2.7.11.1" evidence="1"/>
<reference evidence="12 13" key="1">
    <citation type="journal article" date="2021" name="Int. J. Syst. Evol. Microbiol.">
        <title>Reticulibacter mediterranei gen. nov., sp. nov., within the new family Reticulibacteraceae fam. nov., and Ktedonospora formicarum gen. nov., sp. nov., Ktedonobacter robiniae sp. nov., Dictyobacter formicarum sp. nov. and Dictyobacter arantiisoli sp. nov., belonging to the class Ktedonobacteria.</title>
        <authorList>
            <person name="Yabe S."/>
            <person name="Zheng Y."/>
            <person name="Wang C.M."/>
            <person name="Sakai Y."/>
            <person name="Abe K."/>
            <person name="Yokota A."/>
            <person name="Donadio S."/>
            <person name="Cavaletti L."/>
            <person name="Monciardini P."/>
        </authorList>
    </citation>
    <scope>NUCLEOTIDE SEQUENCE [LARGE SCALE GENOMIC DNA]</scope>
    <source>
        <strain evidence="12 13">SOSP1-9</strain>
    </source>
</reference>
<dbReference type="Pfam" id="PF00069">
    <property type="entry name" value="Pkinase"/>
    <property type="match status" value="1"/>
</dbReference>
<dbReference type="InterPro" id="IPR000719">
    <property type="entry name" value="Prot_kinase_dom"/>
</dbReference>
<evidence type="ECO:0000256" key="1">
    <source>
        <dbReference type="ARBA" id="ARBA00012513"/>
    </source>
</evidence>
<keyword evidence="4" id="KW-0547">Nucleotide-binding</keyword>
<keyword evidence="5" id="KW-0418">Kinase</keyword>
<dbReference type="PANTHER" id="PTHR24363:SF0">
    <property type="entry name" value="SERINE_THREONINE KINASE LIKE DOMAIN CONTAINING 1"/>
    <property type="match status" value="1"/>
</dbReference>
<evidence type="ECO:0000256" key="2">
    <source>
        <dbReference type="ARBA" id="ARBA00022527"/>
    </source>
</evidence>
<feature type="transmembrane region" description="Helical" evidence="10">
    <location>
        <begin position="471"/>
        <end position="490"/>
    </location>
</feature>
<gene>
    <name evidence="12" type="ORF">KSZ_56820</name>
</gene>
<evidence type="ECO:0000256" key="8">
    <source>
        <dbReference type="ARBA" id="ARBA00048679"/>
    </source>
</evidence>
<keyword evidence="2" id="KW-0723">Serine/threonine-protein kinase</keyword>
<evidence type="ECO:0000256" key="7">
    <source>
        <dbReference type="ARBA" id="ARBA00047899"/>
    </source>
</evidence>
<dbReference type="Gene3D" id="3.30.200.20">
    <property type="entry name" value="Phosphorylase Kinase, domain 1"/>
    <property type="match status" value="1"/>
</dbReference>
<evidence type="ECO:0000256" key="6">
    <source>
        <dbReference type="ARBA" id="ARBA00022840"/>
    </source>
</evidence>
<feature type="region of interest" description="Disordered" evidence="9">
    <location>
        <begin position="323"/>
        <end position="344"/>
    </location>
</feature>
<keyword evidence="3" id="KW-0808">Transferase</keyword>
<feature type="transmembrane region" description="Helical" evidence="10">
    <location>
        <begin position="442"/>
        <end position="465"/>
    </location>
</feature>
<evidence type="ECO:0000256" key="3">
    <source>
        <dbReference type="ARBA" id="ARBA00022679"/>
    </source>
</evidence>
<evidence type="ECO:0000256" key="4">
    <source>
        <dbReference type="ARBA" id="ARBA00022741"/>
    </source>
</evidence>
<sequence length="492" mass="53316">MPDTTIYCSTCGAANRSQASFCFSCGKALDRGTSSISVAPIGATGRLAQGQYLNGRYQILLSIAQGGMGAVYKAEDTLLGNRLVAIKEMGMVSLYPNEVTDAAEMFKQEALMLAKLHHPNLPSIYDHFSEAGRWYLVMSFIEGASLEHALEKTSSGKFPVSEVIKIGSELCSVLDYLHTQQPPIIFRDLKPSNIIRTSRGAIYLIDFGIARHFNPGKVKDTANYGTAGYAPPEQFGKAQTTPRSDIYSLGVTLHQLLTGRDPSITPFQFPTVSSLGVSLPVGLESLIMRMLDSDINKRPANMLEVKTELLRIDYSAPIASQTAKANERRVEDNPERVAGPGSTVQTYYPQSTLTPTQYAPSSPSLPSAQKKSGNTFLRVLGTILSIFVIALGCISFLSGGIQIIILNAKGYYYGNPSTGFVIGTPITLLGLYLYYKWVPAVVGKWIGGIVELVGMLILATGLVFANDPMQIATGIFFVVIGGLLLLLSWLRK</sequence>
<proteinExistence type="predicted"/>
<dbReference type="SUPFAM" id="SSF56112">
    <property type="entry name" value="Protein kinase-like (PK-like)"/>
    <property type="match status" value="1"/>
</dbReference>
<dbReference type="SMART" id="SM00220">
    <property type="entry name" value="S_TKc"/>
    <property type="match status" value="1"/>
</dbReference>
<evidence type="ECO:0000256" key="10">
    <source>
        <dbReference type="SAM" id="Phobius"/>
    </source>
</evidence>
<dbReference type="EMBL" id="BNJJ01000018">
    <property type="protein sequence ID" value="GHO87676.1"/>
    <property type="molecule type" value="Genomic_DNA"/>
</dbReference>
<dbReference type="Proteomes" id="UP000635565">
    <property type="component" value="Unassembled WGS sequence"/>
</dbReference>
<evidence type="ECO:0000256" key="9">
    <source>
        <dbReference type="SAM" id="MobiDB-lite"/>
    </source>
</evidence>
<keyword evidence="10" id="KW-0472">Membrane</keyword>
<comment type="catalytic activity">
    <reaction evidence="8">
        <text>L-seryl-[protein] + ATP = O-phospho-L-seryl-[protein] + ADP + H(+)</text>
        <dbReference type="Rhea" id="RHEA:17989"/>
        <dbReference type="Rhea" id="RHEA-COMP:9863"/>
        <dbReference type="Rhea" id="RHEA-COMP:11604"/>
        <dbReference type="ChEBI" id="CHEBI:15378"/>
        <dbReference type="ChEBI" id="CHEBI:29999"/>
        <dbReference type="ChEBI" id="CHEBI:30616"/>
        <dbReference type="ChEBI" id="CHEBI:83421"/>
        <dbReference type="ChEBI" id="CHEBI:456216"/>
        <dbReference type="EC" id="2.7.11.1"/>
    </reaction>
</comment>
<protein>
    <recommendedName>
        <fullName evidence="1">non-specific serine/threonine protein kinase</fullName>
        <ecNumber evidence="1">2.7.11.1</ecNumber>
    </recommendedName>
</protein>
<feature type="compositionally biased region" description="Basic and acidic residues" evidence="9">
    <location>
        <begin position="325"/>
        <end position="335"/>
    </location>
</feature>
<dbReference type="PANTHER" id="PTHR24363">
    <property type="entry name" value="SERINE/THREONINE PROTEIN KINASE"/>
    <property type="match status" value="1"/>
</dbReference>
<dbReference type="Gene3D" id="1.10.510.10">
    <property type="entry name" value="Transferase(Phosphotransferase) domain 1"/>
    <property type="match status" value="1"/>
</dbReference>
<evidence type="ECO:0000313" key="13">
    <source>
        <dbReference type="Proteomes" id="UP000635565"/>
    </source>
</evidence>
<organism evidence="12 13">
    <name type="scientific">Dictyobacter formicarum</name>
    <dbReference type="NCBI Taxonomy" id="2778368"/>
    <lineage>
        <taxon>Bacteria</taxon>
        <taxon>Bacillati</taxon>
        <taxon>Chloroflexota</taxon>
        <taxon>Ktedonobacteria</taxon>
        <taxon>Ktedonobacterales</taxon>
        <taxon>Dictyobacteraceae</taxon>
        <taxon>Dictyobacter</taxon>
    </lineage>
</organism>
<keyword evidence="10" id="KW-1133">Transmembrane helix</keyword>
<keyword evidence="13" id="KW-1185">Reference proteome</keyword>
<name>A0ABQ3VRD1_9CHLR</name>
<feature type="transmembrane region" description="Helical" evidence="10">
    <location>
        <begin position="379"/>
        <end position="405"/>
    </location>
</feature>
<dbReference type="RefSeq" id="WP_201365206.1">
    <property type="nucleotide sequence ID" value="NZ_BNJJ01000018.1"/>
</dbReference>